<evidence type="ECO:0000313" key="9">
    <source>
        <dbReference type="Proteomes" id="UP000245921"/>
    </source>
</evidence>
<accession>A0AA45HHT4</accession>
<reference evidence="8 9" key="1">
    <citation type="submission" date="2018-05" db="EMBL/GenBank/DDBJ databases">
        <title>Genomic Encyclopedia of Type Strains, Phase IV (KMG-IV): sequencing the most valuable type-strain genomes for metagenomic binning, comparative biology and taxonomic classification.</title>
        <authorList>
            <person name="Goeker M."/>
        </authorList>
    </citation>
    <scope>NUCLEOTIDE SEQUENCE [LARGE SCALE GENOMIC DNA]</scope>
    <source>
        <strain evidence="8 9">DSM 24906</strain>
    </source>
</reference>
<dbReference type="InterPro" id="IPR002178">
    <property type="entry name" value="PTS_EIIA_type-2_dom"/>
</dbReference>
<keyword evidence="2" id="KW-0813">Transport</keyword>
<comment type="caution">
    <text evidence="8">The sequence shown here is derived from an EMBL/GenBank/DDBJ whole genome shotgun (WGS) entry which is preliminary data.</text>
</comment>
<evidence type="ECO:0000256" key="6">
    <source>
        <dbReference type="ARBA" id="ARBA00022777"/>
    </source>
</evidence>
<evidence type="ECO:0000256" key="2">
    <source>
        <dbReference type="ARBA" id="ARBA00022448"/>
    </source>
</evidence>
<keyword evidence="5" id="KW-0598">Phosphotransferase system</keyword>
<dbReference type="SUPFAM" id="SSF55804">
    <property type="entry name" value="Phoshotransferase/anion transport protein"/>
    <property type="match status" value="1"/>
</dbReference>
<evidence type="ECO:0000256" key="3">
    <source>
        <dbReference type="ARBA" id="ARBA00022490"/>
    </source>
</evidence>
<dbReference type="GO" id="GO:0005737">
    <property type="term" value="C:cytoplasm"/>
    <property type="evidence" value="ECO:0007669"/>
    <property type="project" value="UniProtKB-SubCell"/>
</dbReference>
<dbReference type="CDD" id="cd00211">
    <property type="entry name" value="PTS_IIA_fru"/>
    <property type="match status" value="1"/>
</dbReference>
<feature type="domain" description="PTS EIIA type-2" evidence="7">
    <location>
        <begin position="3"/>
        <end position="147"/>
    </location>
</feature>
<dbReference type="InterPro" id="IPR051351">
    <property type="entry name" value="Ascorbate-PTS_EIIA_comp"/>
</dbReference>
<sequence>MKELIKKENIKVNVDVSNWEDAIRVSGDLLVKSKSISKKYVENMIDSVKKLGPYIVIAPGIAIAHSKPDNKIVYKSDISLITLKKPVEFGNKKNDPVKLVFSFASKESEGHLQNLSKIADLLEKEGFVEEISESSDENEIYNLLNKI</sequence>
<dbReference type="PROSITE" id="PS51094">
    <property type="entry name" value="PTS_EIIA_TYPE_2"/>
    <property type="match status" value="1"/>
</dbReference>
<dbReference type="GO" id="GO:0016301">
    <property type="term" value="F:kinase activity"/>
    <property type="evidence" value="ECO:0007669"/>
    <property type="project" value="UniProtKB-KW"/>
</dbReference>
<dbReference type="EMBL" id="QGGI01000018">
    <property type="protein sequence ID" value="PWJ88530.1"/>
    <property type="molecule type" value="Genomic_DNA"/>
</dbReference>
<evidence type="ECO:0000256" key="1">
    <source>
        <dbReference type="ARBA" id="ARBA00004496"/>
    </source>
</evidence>
<organism evidence="8 9">
    <name type="scientific">Oceanotoga teriensis</name>
    <dbReference type="NCBI Taxonomy" id="515440"/>
    <lineage>
        <taxon>Bacteria</taxon>
        <taxon>Thermotogati</taxon>
        <taxon>Thermotogota</taxon>
        <taxon>Thermotogae</taxon>
        <taxon>Petrotogales</taxon>
        <taxon>Petrotogaceae</taxon>
        <taxon>Oceanotoga</taxon>
    </lineage>
</organism>
<gene>
    <name evidence="8" type="ORF">C7380_11842</name>
</gene>
<evidence type="ECO:0000313" key="8">
    <source>
        <dbReference type="EMBL" id="PWJ88530.1"/>
    </source>
</evidence>
<dbReference type="InterPro" id="IPR016152">
    <property type="entry name" value="PTrfase/Anion_transptr"/>
</dbReference>
<evidence type="ECO:0000256" key="4">
    <source>
        <dbReference type="ARBA" id="ARBA00022679"/>
    </source>
</evidence>
<dbReference type="PANTHER" id="PTHR36203:SF5">
    <property type="entry name" value="PTS SYSTEM, EIIA COMPONENT"/>
    <property type="match status" value="1"/>
</dbReference>
<keyword evidence="4" id="KW-0808">Transferase</keyword>
<dbReference type="PANTHER" id="PTHR36203">
    <property type="entry name" value="ASCORBATE-SPECIFIC PTS SYSTEM EIIA COMPONENT"/>
    <property type="match status" value="1"/>
</dbReference>
<dbReference type="Gene3D" id="3.40.930.10">
    <property type="entry name" value="Mannitol-specific EII, Chain A"/>
    <property type="match status" value="1"/>
</dbReference>
<dbReference type="RefSeq" id="WP_158274889.1">
    <property type="nucleotide sequence ID" value="NZ_QGGI01000018.1"/>
</dbReference>
<keyword evidence="9" id="KW-1185">Reference proteome</keyword>
<dbReference type="Proteomes" id="UP000245921">
    <property type="component" value="Unassembled WGS sequence"/>
</dbReference>
<evidence type="ECO:0000259" key="7">
    <source>
        <dbReference type="PROSITE" id="PS51094"/>
    </source>
</evidence>
<protein>
    <submittedName>
        <fullName evidence="8">PTS system IIA component (L-Asc family)</fullName>
    </submittedName>
</protein>
<proteinExistence type="predicted"/>
<keyword evidence="6" id="KW-0418">Kinase</keyword>
<keyword evidence="3" id="KW-0963">Cytoplasm</keyword>
<comment type="subcellular location">
    <subcellularLocation>
        <location evidence="1">Cytoplasm</location>
    </subcellularLocation>
</comment>
<evidence type="ECO:0000256" key="5">
    <source>
        <dbReference type="ARBA" id="ARBA00022683"/>
    </source>
</evidence>
<dbReference type="Pfam" id="PF00359">
    <property type="entry name" value="PTS_EIIA_2"/>
    <property type="match status" value="1"/>
</dbReference>
<name>A0AA45HHT4_9BACT</name>
<dbReference type="GO" id="GO:0009401">
    <property type="term" value="P:phosphoenolpyruvate-dependent sugar phosphotransferase system"/>
    <property type="evidence" value="ECO:0007669"/>
    <property type="project" value="UniProtKB-KW"/>
</dbReference>
<dbReference type="AlphaFoldDB" id="A0AA45HHT4"/>